<accession>A0ABV2YDJ7</accession>
<sequence>MGRPRAFDTDQAVAAAAVLFAAHGFEGTSVDDLVSATGVHRGSLYKVFGSKRSLHLTTLRAHLEGEIRPAVEAVAGITDPGQALETAVARFDDGPAAGLLLLAAAERAPHDPEVAALVEEGVTALEGALRPSHGDDAPQLASTVLGARLRLRARPADPKEY</sequence>
<keyword evidence="7" id="KW-1185">Reference proteome</keyword>
<dbReference type="PANTHER" id="PTHR47506:SF1">
    <property type="entry name" value="HTH-TYPE TRANSCRIPTIONAL REGULATOR YJDC"/>
    <property type="match status" value="1"/>
</dbReference>
<dbReference type="RefSeq" id="WP_108955194.1">
    <property type="nucleotide sequence ID" value="NZ_BEVZ01000005.1"/>
</dbReference>
<evidence type="ECO:0000256" key="2">
    <source>
        <dbReference type="ARBA" id="ARBA00023125"/>
    </source>
</evidence>
<keyword evidence="2 4" id="KW-0238">DNA-binding</keyword>
<name>A0ABV2YDJ7_9ACTN</name>
<dbReference type="EMBL" id="JBEZUR010000006">
    <property type="protein sequence ID" value="MEU3553790.1"/>
    <property type="molecule type" value="Genomic_DNA"/>
</dbReference>
<comment type="caution">
    <text evidence="6">The sequence shown here is derived from an EMBL/GenBank/DDBJ whole genome shotgun (WGS) entry which is preliminary data.</text>
</comment>
<evidence type="ECO:0000256" key="3">
    <source>
        <dbReference type="ARBA" id="ARBA00023163"/>
    </source>
</evidence>
<dbReference type="Proteomes" id="UP001550850">
    <property type="component" value="Unassembled WGS sequence"/>
</dbReference>
<dbReference type="SUPFAM" id="SSF46689">
    <property type="entry name" value="Homeodomain-like"/>
    <property type="match status" value="1"/>
</dbReference>
<feature type="DNA-binding region" description="H-T-H motif" evidence="4">
    <location>
        <begin position="29"/>
        <end position="48"/>
    </location>
</feature>
<dbReference type="PANTHER" id="PTHR47506">
    <property type="entry name" value="TRANSCRIPTIONAL REGULATORY PROTEIN"/>
    <property type="match status" value="1"/>
</dbReference>
<evidence type="ECO:0000259" key="5">
    <source>
        <dbReference type="PROSITE" id="PS50977"/>
    </source>
</evidence>
<evidence type="ECO:0000256" key="4">
    <source>
        <dbReference type="PROSITE-ProRule" id="PRU00335"/>
    </source>
</evidence>
<dbReference type="PRINTS" id="PR00455">
    <property type="entry name" value="HTHTETR"/>
</dbReference>
<dbReference type="Pfam" id="PF00440">
    <property type="entry name" value="TetR_N"/>
    <property type="match status" value="1"/>
</dbReference>
<gene>
    <name evidence="6" type="ORF">AB0E65_06125</name>
</gene>
<proteinExistence type="predicted"/>
<organism evidence="6 7">
    <name type="scientific">Streptomyces fragilis</name>
    <dbReference type="NCBI Taxonomy" id="67301"/>
    <lineage>
        <taxon>Bacteria</taxon>
        <taxon>Bacillati</taxon>
        <taxon>Actinomycetota</taxon>
        <taxon>Actinomycetes</taxon>
        <taxon>Kitasatosporales</taxon>
        <taxon>Streptomycetaceae</taxon>
        <taxon>Streptomyces</taxon>
    </lineage>
</organism>
<dbReference type="InterPro" id="IPR009057">
    <property type="entry name" value="Homeodomain-like_sf"/>
</dbReference>
<dbReference type="PROSITE" id="PS50977">
    <property type="entry name" value="HTH_TETR_2"/>
    <property type="match status" value="1"/>
</dbReference>
<reference evidence="6 7" key="1">
    <citation type="submission" date="2024-06" db="EMBL/GenBank/DDBJ databases">
        <title>The Natural Products Discovery Center: Release of the First 8490 Sequenced Strains for Exploring Actinobacteria Biosynthetic Diversity.</title>
        <authorList>
            <person name="Kalkreuter E."/>
            <person name="Kautsar S.A."/>
            <person name="Yang D."/>
            <person name="Bader C.D."/>
            <person name="Teijaro C.N."/>
            <person name="Fluegel L."/>
            <person name="Davis C.M."/>
            <person name="Simpson J.R."/>
            <person name="Lauterbach L."/>
            <person name="Steele A.D."/>
            <person name="Gui C."/>
            <person name="Meng S."/>
            <person name="Li G."/>
            <person name="Viehrig K."/>
            <person name="Ye F."/>
            <person name="Su P."/>
            <person name="Kiefer A.F."/>
            <person name="Nichols A."/>
            <person name="Cepeda A.J."/>
            <person name="Yan W."/>
            <person name="Fan B."/>
            <person name="Jiang Y."/>
            <person name="Adhikari A."/>
            <person name="Zheng C.-J."/>
            <person name="Schuster L."/>
            <person name="Cowan T.M."/>
            <person name="Smanski M.J."/>
            <person name="Chevrette M.G."/>
            <person name="De Carvalho L.P.S."/>
            <person name="Shen B."/>
        </authorList>
    </citation>
    <scope>NUCLEOTIDE SEQUENCE [LARGE SCALE GENOMIC DNA]</scope>
    <source>
        <strain evidence="6 7">NPDC038104</strain>
    </source>
</reference>
<evidence type="ECO:0000256" key="1">
    <source>
        <dbReference type="ARBA" id="ARBA00023015"/>
    </source>
</evidence>
<dbReference type="Gene3D" id="1.10.10.60">
    <property type="entry name" value="Homeodomain-like"/>
    <property type="match status" value="1"/>
</dbReference>
<evidence type="ECO:0000313" key="7">
    <source>
        <dbReference type="Proteomes" id="UP001550850"/>
    </source>
</evidence>
<keyword evidence="1" id="KW-0805">Transcription regulation</keyword>
<keyword evidence="3" id="KW-0804">Transcription</keyword>
<evidence type="ECO:0000313" key="6">
    <source>
        <dbReference type="EMBL" id="MEU3553790.1"/>
    </source>
</evidence>
<protein>
    <submittedName>
        <fullName evidence="6">TetR/AcrR family transcriptional regulator</fullName>
    </submittedName>
</protein>
<dbReference type="InterPro" id="IPR001647">
    <property type="entry name" value="HTH_TetR"/>
</dbReference>
<feature type="domain" description="HTH tetR-type" evidence="5">
    <location>
        <begin position="6"/>
        <end position="66"/>
    </location>
</feature>